<keyword evidence="3" id="KW-1185">Reference proteome</keyword>
<sequence>MMKPLWFVLLCAVSASSPACTFKTSDSDNIREIARQHGGYPISDAQCKFLNERGLALSIRGNATVLSGVSMAWVNVSLANLKTGIKSDSYRYSNSLDTSEASQTKADDLLYSNLSDAIGAFDFATAAREMENYRNKRK</sequence>
<feature type="chain" id="PRO_5032904455" description="Lipoprotein" evidence="1">
    <location>
        <begin position="20"/>
        <end position="138"/>
    </location>
</feature>
<proteinExistence type="predicted"/>
<gene>
    <name evidence="2" type="ORF">GKE73_12305</name>
</gene>
<dbReference type="EMBL" id="WLYX01000001">
    <property type="protein sequence ID" value="MTD33544.1"/>
    <property type="molecule type" value="Genomic_DNA"/>
</dbReference>
<accession>A0A844GFT1</accession>
<evidence type="ECO:0000256" key="1">
    <source>
        <dbReference type="SAM" id="SignalP"/>
    </source>
</evidence>
<evidence type="ECO:0000313" key="2">
    <source>
        <dbReference type="EMBL" id="MTD33544.1"/>
    </source>
</evidence>
<dbReference type="AlphaFoldDB" id="A0A844GFT1"/>
<dbReference type="RefSeq" id="WP_230370580.1">
    <property type="nucleotide sequence ID" value="NZ_WLYX01000001.1"/>
</dbReference>
<reference evidence="2 3" key="1">
    <citation type="submission" date="2019-11" db="EMBL/GenBank/DDBJ databases">
        <title>Draft genome sequence of Paludibacterium sp. dN18-1.</title>
        <authorList>
            <person name="Im W.-T."/>
        </authorList>
    </citation>
    <scope>NUCLEOTIDE SEQUENCE [LARGE SCALE GENOMIC DNA]</scope>
    <source>
        <strain evidence="3">dN 18-1</strain>
    </source>
</reference>
<comment type="caution">
    <text evidence="2">The sequence shown here is derived from an EMBL/GenBank/DDBJ whole genome shotgun (WGS) entry which is preliminary data.</text>
</comment>
<feature type="signal peptide" evidence="1">
    <location>
        <begin position="1"/>
        <end position="19"/>
    </location>
</feature>
<evidence type="ECO:0000313" key="3">
    <source>
        <dbReference type="Proteomes" id="UP000446658"/>
    </source>
</evidence>
<dbReference type="Proteomes" id="UP000446658">
    <property type="component" value="Unassembled WGS sequence"/>
</dbReference>
<name>A0A844GFT1_9NEIS</name>
<protein>
    <recommendedName>
        <fullName evidence="4">Lipoprotein</fullName>
    </recommendedName>
</protein>
<organism evidence="2 3">
    <name type="scientific">Paludibacterium denitrificans</name>
    <dbReference type="NCBI Taxonomy" id="2675226"/>
    <lineage>
        <taxon>Bacteria</taxon>
        <taxon>Pseudomonadati</taxon>
        <taxon>Pseudomonadota</taxon>
        <taxon>Betaproteobacteria</taxon>
        <taxon>Neisseriales</taxon>
        <taxon>Chromobacteriaceae</taxon>
        <taxon>Paludibacterium</taxon>
    </lineage>
</organism>
<keyword evidence="1" id="KW-0732">Signal</keyword>
<evidence type="ECO:0008006" key="4">
    <source>
        <dbReference type="Google" id="ProtNLM"/>
    </source>
</evidence>